<evidence type="ECO:0000256" key="10">
    <source>
        <dbReference type="ARBA" id="ARBA00023004"/>
    </source>
</evidence>
<keyword evidence="10" id="KW-0408">Iron</keyword>
<feature type="transmembrane region" description="Helical" evidence="13">
    <location>
        <begin position="68"/>
        <end position="92"/>
    </location>
</feature>
<keyword evidence="11" id="KW-0411">Iron-sulfur</keyword>
<keyword evidence="15" id="KW-0503">Monooxygenase</keyword>
<dbReference type="GO" id="GO:0050660">
    <property type="term" value="F:flavin adenine dinucleotide binding"/>
    <property type="evidence" value="ECO:0007669"/>
    <property type="project" value="TreeGrafter"/>
</dbReference>
<dbReference type="PANTHER" id="PTHR47354:SF8">
    <property type="entry name" value="1,2-PHENYLACETYL-COA EPOXIDASE, SUBUNIT E"/>
    <property type="match status" value="1"/>
</dbReference>
<feature type="transmembrane region" description="Helical" evidence="13">
    <location>
        <begin position="113"/>
        <end position="132"/>
    </location>
</feature>
<evidence type="ECO:0000256" key="6">
    <source>
        <dbReference type="ARBA" id="ARBA00022723"/>
    </source>
</evidence>
<keyword evidence="8 13" id="KW-1133">Transmembrane helix</keyword>
<keyword evidence="16" id="KW-1185">Reference proteome</keyword>
<dbReference type="SUPFAM" id="SSF52343">
    <property type="entry name" value="Ferredoxin reductase-like, C-terminal NADP-linked domain"/>
    <property type="match status" value="1"/>
</dbReference>
<keyword evidence="12 13" id="KW-0472">Membrane</keyword>
<dbReference type="SUPFAM" id="SSF63380">
    <property type="entry name" value="Riboflavin synthase domain-like"/>
    <property type="match status" value="1"/>
</dbReference>
<evidence type="ECO:0000256" key="13">
    <source>
        <dbReference type="SAM" id="Phobius"/>
    </source>
</evidence>
<evidence type="ECO:0000256" key="8">
    <source>
        <dbReference type="ARBA" id="ARBA00022989"/>
    </source>
</evidence>
<feature type="domain" description="FAD-binding FR-type" evidence="14">
    <location>
        <begin position="242"/>
        <end position="343"/>
    </location>
</feature>
<dbReference type="PRINTS" id="PR00410">
    <property type="entry name" value="PHEHYDRXLASE"/>
</dbReference>
<dbReference type="AlphaFoldDB" id="A0A238L4F9"/>
<evidence type="ECO:0000313" key="16">
    <source>
        <dbReference type="Proteomes" id="UP000220836"/>
    </source>
</evidence>
<accession>A0A238L4F9</accession>
<evidence type="ECO:0000256" key="9">
    <source>
        <dbReference type="ARBA" id="ARBA00023002"/>
    </source>
</evidence>
<evidence type="ECO:0000256" key="11">
    <source>
        <dbReference type="ARBA" id="ARBA00023014"/>
    </source>
</evidence>
<evidence type="ECO:0000256" key="2">
    <source>
        <dbReference type="ARBA" id="ARBA00004141"/>
    </source>
</evidence>
<dbReference type="InterPro" id="IPR050415">
    <property type="entry name" value="MRET"/>
</dbReference>
<dbReference type="Gene3D" id="2.40.30.10">
    <property type="entry name" value="Translation factors"/>
    <property type="match status" value="1"/>
</dbReference>
<sequence length="472" mass="52572">MNAKWKNWLSNWTEKTSNELALRTKEIEIPKKALQKNHMKPRLLLLLYLFAVTLPLAVSRLVGGPPRVFWQELASGLGILAFSIILVEFVLSGRFKSISNGVGMDVTMRVHQMMARIALVFALLHPLLYQGTPSGGPRPWDPTRQLTITTDLASLSTGILAFVLLPSLVLLAIGRTQLDYKYETWRLMHGIGALLIAALLLHHSVYAGRYGSQPAMTWLWSVMTGVSVGSLIYVYLIQPLRKLRRPWHVISVTRLAQKQWQLTVSPKGHAGLDYQAGQFVWLNVGHSPFSVKENPFSISSAPNSGPDVSFIIKELGDFSQTVGQIEIGSRAYLDGPFGSLTVEGRTEPGIAFIAGGVGISPLLGIVRQMRLTKDPRRVKLIYGNRVVDQIVCRQDLDLEDVTYVLSEPPEDWEGEVGLIDTALLDRVFSSQEKKEWLFVMCGPAVMMDLVEGYLVSSGTPSNRILSERFDYD</sequence>
<protein>
    <submittedName>
        <fullName evidence="15">Methane monooxygenase component C</fullName>
        <ecNumber evidence="15">1.14.13.25</ecNumber>
    </submittedName>
</protein>
<evidence type="ECO:0000256" key="5">
    <source>
        <dbReference type="ARBA" id="ARBA00022714"/>
    </source>
</evidence>
<comment type="subcellular location">
    <subcellularLocation>
        <location evidence="2">Membrane</location>
        <topology evidence="2">Multi-pass membrane protein</topology>
    </subcellularLocation>
</comment>
<dbReference type="Pfam" id="PF00175">
    <property type="entry name" value="NAD_binding_1"/>
    <property type="match status" value="1"/>
</dbReference>
<dbReference type="InterPro" id="IPR013130">
    <property type="entry name" value="Fe3_Rdtase_TM_dom"/>
</dbReference>
<dbReference type="OrthoDB" id="9792185at2"/>
<feature type="transmembrane region" description="Helical" evidence="13">
    <location>
        <begin position="43"/>
        <end position="62"/>
    </location>
</feature>
<dbReference type="EMBL" id="FXYH01000024">
    <property type="protein sequence ID" value="SMX49909.1"/>
    <property type="molecule type" value="Genomic_DNA"/>
</dbReference>
<feature type="transmembrane region" description="Helical" evidence="13">
    <location>
        <begin position="185"/>
        <end position="206"/>
    </location>
</feature>
<comment type="cofactor">
    <cofactor evidence="1">
        <name>FAD</name>
        <dbReference type="ChEBI" id="CHEBI:57692"/>
    </cofactor>
</comment>
<dbReference type="PANTHER" id="PTHR47354">
    <property type="entry name" value="NADH OXIDOREDUCTASE HCR"/>
    <property type="match status" value="1"/>
</dbReference>
<organism evidence="15 16">
    <name type="scientific">Pelagimonas varians</name>
    <dbReference type="NCBI Taxonomy" id="696760"/>
    <lineage>
        <taxon>Bacteria</taxon>
        <taxon>Pseudomonadati</taxon>
        <taxon>Pseudomonadota</taxon>
        <taxon>Alphaproteobacteria</taxon>
        <taxon>Rhodobacterales</taxon>
        <taxon>Roseobacteraceae</taxon>
        <taxon>Pelagimonas</taxon>
    </lineage>
</organism>
<dbReference type="GO" id="GO:0046872">
    <property type="term" value="F:metal ion binding"/>
    <property type="evidence" value="ECO:0007669"/>
    <property type="project" value="UniProtKB-KW"/>
</dbReference>
<dbReference type="RefSeq" id="WP_097806813.1">
    <property type="nucleotide sequence ID" value="NZ_FXYH01000024.1"/>
</dbReference>
<dbReference type="InterPro" id="IPR039261">
    <property type="entry name" value="FNR_nucleotide-bd"/>
</dbReference>
<keyword evidence="9 15" id="KW-0560">Oxidoreductase</keyword>
<name>A0A238L4F9_9RHOB</name>
<evidence type="ECO:0000256" key="4">
    <source>
        <dbReference type="ARBA" id="ARBA00022692"/>
    </source>
</evidence>
<proteinExistence type="predicted"/>
<dbReference type="GO" id="GO:0015049">
    <property type="term" value="F:methane monooxygenase [NAD(P)H] activity"/>
    <property type="evidence" value="ECO:0007669"/>
    <property type="project" value="UniProtKB-EC"/>
</dbReference>
<dbReference type="PROSITE" id="PS51384">
    <property type="entry name" value="FAD_FR"/>
    <property type="match status" value="1"/>
</dbReference>
<keyword evidence="3" id="KW-0285">Flavoprotein</keyword>
<evidence type="ECO:0000256" key="3">
    <source>
        <dbReference type="ARBA" id="ARBA00022630"/>
    </source>
</evidence>
<dbReference type="EC" id="1.14.13.25" evidence="15"/>
<dbReference type="InterPro" id="IPR017938">
    <property type="entry name" value="Riboflavin_synthase-like_b-brl"/>
</dbReference>
<feature type="transmembrane region" description="Helical" evidence="13">
    <location>
        <begin position="218"/>
        <end position="237"/>
    </location>
</feature>
<feature type="transmembrane region" description="Helical" evidence="13">
    <location>
        <begin position="152"/>
        <end position="173"/>
    </location>
</feature>
<reference evidence="15 16" key="1">
    <citation type="submission" date="2017-05" db="EMBL/GenBank/DDBJ databases">
        <authorList>
            <person name="Song R."/>
            <person name="Chenine A.L."/>
            <person name="Ruprecht R.M."/>
        </authorList>
    </citation>
    <scope>NUCLEOTIDE SEQUENCE [LARGE SCALE GENOMIC DNA]</scope>
    <source>
        <strain evidence="15 16">CECT 8663</strain>
    </source>
</reference>
<evidence type="ECO:0000256" key="7">
    <source>
        <dbReference type="ARBA" id="ARBA00022827"/>
    </source>
</evidence>
<dbReference type="Pfam" id="PF01794">
    <property type="entry name" value="Ferric_reduct"/>
    <property type="match status" value="1"/>
</dbReference>
<gene>
    <name evidence="15" type="primary">mmoC</name>
    <name evidence="15" type="ORF">PEV8663_04397</name>
</gene>
<dbReference type="Proteomes" id="UP000220836">
    <property type="component" value="Unassembled WGS sequence"/>
</dbReference>
<dbReference type="InterPro" id="IPR001433">
    <property type="entry name" value="OxRdtase_FAD/NAD-bd"/>
</dbReference>
<keyword evidence="7" id="KW-0274">FAD</keyword>
<evidence type="ECO:0000256" key="12">
    <source>
        <dbReference type="ARBA" id="ARBA00023136"/>
    </source>
</evidence>
<evidence type="ECO:0000313" key="15">
    <source>
        <dbReference type="EMBL" id="SMX49909.1"/>
    </source>
</evidence>
<dbReference type="GO" id="GO:0051537">
    <property type="term" value="F:2 iron, 2 sulfur cluster binding"/>
    <property type="evidence" value="ECO:0007669"/>
    <property type="project" value="UniProtKB-KW"/>
</dbReference>
<keyword evidence="5" id="KW-0001">2Fe-2S</keyword>
<evidence type="ECO:0000256" key="1">
    <source>
        <dbReference type="ARBA" id="ARBA00001974"/>
    </source>
</evidence>
<dbReference type="GO" id="GO:0016020">
    <property type="term" value="C:membrane"/>
    <property type="evidence" value="ECO:0007669"/>
    <property type="project" value="UniProtKB-SubCell"/>
</dbReference>
<keyword evidence="6" id="KW-0479">Metal-binding</keyword>
<dbReference type="InterPro" id="IPR017927">
    <property type="entry name" value="FAD-bd_FR_type"/>
</dbReference>
<dbReference type="Gene3D" id="3.40.50.80">
    <property type="entry name" value="Nucleotide-binding domain of ferredoxin-NADP reductase (FNR) module"/>
    <property type="match status" value="1"/>
</dbReference>
<keyword evidence="4 13" id="KW-0812">Transmembrane</keyword>
<evidence type="ECO:0000259" key="14">
    <source>
        <dbReference type="PROSITE" id="PS51384"/>
    </source>
</evidence>